<name>A0A8T4LA96_9ARCH</name>
<dbReference type="Gene3D" id="3.40.50.150">
    <property type="entry name" value="Vaccinia Virus protein VP39"/>
    <property type="match status" value="1"/>
</dbReference>
<accession>A0A8T4LA96</accession>
<evidence type="ECO:0000259" key="1">
    <source>
        <dbReference type="Pfam" id="PF08241"/>
    </source>
</evidence>
<keyword evidence="2" id="KW-0489">Methyltransferase</keyword>
<dbReference type="GO" id="GO:0032259">
    <property type="term" value="P:methylation"/>
    <property type="evidence" value="ECO:0007669"/>
    <property type="project" value="UniProtKB-KW"/>
</dbReference>
<dbReference type="AlphaFoldDB" id="A0A8T4LA96"/>
<gene>
    <name evidence="2" type="ORF">J4203_07315</name>
</gene>
<sequence length="165" mass="19125">MKLNIGSYKDYREGWVNLDLYADADVKADCFQVLPFRNNSFDALRLSHVFEHTDQPIEFLRELWRVSRPGALIEIIVPHFNASCAFVEHPRLYGCRAFQDEFLNAGCDWGGRKKNFTLVKLVWELGTLQGPLGKIIRGILSWQPYLIEMFFTFPGQIRATLKVLK</sequence>
<keyword evidence="2" id="KW-0808">Transferase</keyword>
<dbReference type="Proteomes" id="UP000678237">
    <property type="component" value="Unassembled WGS sequence"/>
</dbReference>
<dbReference type="CDD" id="cd02440">
    <property type="entry name" value="AdoMet_MTases"/>
    <property type="match status" value="1"/>
</dbReference>
<comment type="caution">
    <text evidence="2">The sequence shown here is derived from an EMBL/GenBank/DDBJ whole genome shotgun (WGS) entry which is preliminary data.</text>
</comment>
<dbReference type="EMBL" id="JAGVWE010000006">
    <property type="protein sequence ID" value="MBS3063644.1"/>
    <property type="molecule type" value="Genomic_DNA"/>
</dbReference>
<reference evidence="2" key="2">
    <citation type="submission" date="2021-05" db="EMBL/GenBank/DDBJ databases">
        <title>Protein family content uncovers lineage relationships and bacterial pathway maintenance mechanisms in DPANN archaea.</title>
        <authorList>
            <person name="Castelle C.J."/>
            <person name="Meheust R."/>
            <person name="Jaffe A.L."/>
            <person name="Seitz K."/>
            <person name="Gong X."/>
            <person name="Baker B.J."/>
            <person name="Banfield J.F."/>
        </authorList>
    </citation>
    <scope>NUCLEOTIDE SEQUENCE</scope>
    <source>
        <strain evidence="2">RIFCSPLOWO2_01_FULL_58_19</strain>
    </source>
</reference>
<feature type="domain" description="Methyltransferase type 11" evidence="1">
    <location>
        <begin position="26"/>
        <end position="73"/>
    </location>
</feature>
<dbReference type="Pfam" id="PF08241">
    <property type="entry name" value="Methyltransf_11"/>
    <property type="match status" value="1"/>
</dbReference>
<dbReference type="InterPro" id="IPR013216">
    <property type="entry name" value="Methyltransf_11"/>
</dbReference>
<dbReference type="GO" id="GO:0008757">
    <property type="term" value="F:S-adenosylmethionine-dependent methyltransferase activity"/>
    <property type="evidence" value="ECO:0007669"/>
    <property type="project" value="InterPro"/>
</dbReference>
<reference evidence="2" key="1">
    <citation type="submission" date="2021-03" db="EMBL/GenBank/DDBJ databases">
        <authorList>
            <person name="Jaffe A."/>
        </authorList>
    </citation>
    <scope>NUCLEOTIDE SEQUENCE</scope>
    <source>
        <strain evidence="2">RIFCSPLOWO2_01_FULL_58_19</strain>
    </source>
</reference>
<evidence type="ECO:0000313" key="2">
    <source>
        <dbReference type="EMBL" id="MBS3063644.1"/>
    </source>
</evidence>
<dbReference type="InterPro" id="IPR029063">
    <property type="entry name" value="SAM-dependent_MTases_sf"/>
</dbReference>
<organism evidence="2 3">
    <name type="scientific">Candidatus Iainarchaeum sp</name>
    <dbReference type="NCBI Taxonomy" id="3101447"/>
    <lineage>
        <taxon>Archaea</taxon>
        <taxon>Candidatus Iainarchaeota</taxon>
        <taxon>Candidatus Iainarchaeia</taxon>
        <taxon>Candidatus Iainarchaeales</taxon>
        <taxon>Candidatus Iainarchaeaceae</taxon>
        <taxon>Candidatus Iainarchaeum</taxon>
    </lineage>
</organism>
<protein>
    <submittedName>
        <fullName evidence="2">Methyltransferase domain-containing protein</fullName>
    </submittedName>
</protein>
<dbReference type="SUPFAM" id="SSF53335">
    <property type="entry name" value="S-adenosyl-L-methionine-dependent methyltransferases"/>
    <property type="match status" value="1"/>
</dbReference>
<evidence type="ECO:0000313" key="3">
    <source>
        <dbReference type="Proteomes" id="UP000678237"/>
    </source>
</evidence>
<proteinExistence type="predicted"/>